<evidence type="ECO:0000313" key="2">
    <source>
        <dbReference type="Proteomes" id="UP000828941"/>
    </source>
</evidence>
<sequence>MEESLFTLEQIFDLLVSAGYDDATKSDVPPIEKLAGGLAWCIAAVNSSEKNLSPRIIIDDAGCIDQALRSVGCPHPLQLSHIQNIDAQAIFPVIQWLVLRVRSKQEDSGHEVSNYEHSVEENEDALQEPKHVLEKTEISLKTLHGNLDELVGEMYKMSNINHRKMNAVNELGHLQEKINKEGADMVHKLIPLMKSLKDLEKQENHFQSNRDAKHSELQIKISELEEKIANGCDSKSLSDGSLEKLDHCLSESLERLDLAKKELAARLRAVIAAKRQIDDMPCQSELIQYERRFSELYAHIQGKHRQTRKHYATYNALLEIKELMLKEISLVNSIISQFQEAFSSPDGRMKLVNSMEGIVKGSQQKLEKVQIGLREEERVRNDLKKRYAAAVSAQKGCSSLLKAFQEECAKNERLRCQSSN</sequence>
<organism evidence="1 2">
    <name type="scientific">Bauhinia variegata</name>
    <name type="common">Purple orchid tree</name>
    <name type="synonym">Phanera variegata</name>
    <dbReference type="NCBI Taxonomy" id="167791"/>
    <lineage>
        <taxon>Eukaryota</taxon>
        <taxon>Viridiplantae</taxon>
        <taxon>Streptophyta</taxon>
        <taxon>Embryophyta</taxon>
        <taxon>Tracheophyta</taxon>
        <taxon>Spermatophyta</taxon>
        <taxon>Magnoliopsida</taxon>
        <taxon>eudicotyledons</taxon>
        <taxon>Gunneridae</taxon>
        <taxon>Pentapetalae</taxon>
        <taxon>rosids</taxon>
        <taxon>fabids</taxon>
        <taxon>Fabales</taxon>
        <taxon>Fabaceae</taxon>
        <taxon>Cercidoideae</taxon>
        <taxon>Cercideae</taxon>
        <taxon>Bauhiniinae</taxon>
        <taxon>Bauhinia</taxon>
    </lineage>
</organism>
<reference evidence="1 2" key="1">
    <citation type="journal article" date="2022" name="DNA Res.">
        <title>Chromosomal-level genome assembly of the orchid tree Bauhinia variegata (Leguminosae; Cercidoideae) supports the allotetraploid origin hypothesis of Bauhinia.</title>
        <authorList>
            <person name="Zhong Y."/>
            <person name="Chen Y."/>
            <person name="Zheng D."/>
            <person name="Pang J."/>
            <person name="Liu Y."/>
            <person name="Luo S."/>
            <person name="Meng S."/>
            <person name="Qian L."/>
            <person name="Wei D."/>
            <person name="Dai S."/>
            <person name="Zhou R."/>
        </authorList>
    </citation>
    <scope>NUCLEOTIDE SEQUENCE [LARGE SCALE GENOMIC DNA]</scope>
    <source>
        <strain evidence="1">BV-YZ2020</strain>
    </source>
</reference>
<protein>
    <submittedName>
        <fullName evidence="1">Uncharacterized protein</fullName>
    </submittedName>
</protein>
<dbReference type="EMBL" id="CM039435">
    <property type="protein sequence ID" value="KAI4316273.1"/>
    <property type="molecule type" value="Genomic_DNA"/>
</dbReference>
<evidence type="ECO:0000313" key="1">
    <source>
        <dbReference type="EMBL" id="KAI4316273.1"/>
    </source>
</evidence>
<dbReference type="Proteomes" id="UP000828941">
    <property type="component" value="Chromosome 10"/>
</dbReference>
<keyword evidence="2" id="KW-1185">Reference proteome</keyword>
<accession>A0ACB9LWY7</accession>
<proteinExistence type="predicted"/>
<gene>
    <name evidence="1" type="ORF">L6164_024269</name>
</gene>
<name>A0ACB9LWY7_BAUVA</name>
<comment type="caution">
    <text evidence="1">The sequence shown here is derived from an EMBL/GenBank/DDBJ whole genome shotgun (WGS) entry which is preliminary data.</text>
</comment>